<dbReference type="RefSeq" id="WP_323738983.1">
    <property type="nucleotide sequence ID" value="NZ_CP112933.1"/>
</dbReference>
<name>A0ABZ0UVH8_9RICK</name>
<evidence type="ECO:0000313" key="1">
    <source>
        <dbReference type="EMBL" id="WPY01511.1"/>
    </source>
</evidence>
<protein>
    <submittedName>
        <fullName evidence="1">Uncharacterized protein</fullName>
    </submittedName>
</protein>
<reference evidence="1 2" key="1">
    <citation type="submission" date="2022-10" db="EMBL/GenBank/DDBJ databases">
        <title>Host association and intracellularity evolved multiple times independently in the Rickettsiales.</title>
        <authorList>
            <person name="Castelli M."/>
            <person name="Nardi T."/>
            <person name="Gammuto L."/>
            <person name="Bellinzona G."/>
            <person name="Sabaneyeva E."/>
            <person name="Potekhin A."/>
            <person name="Serra V."/>
            <person name="Petroni G."/>
            <person name="Sassera D."/>
        </authorList>
    </citation>
    <scope>NUCLEOTIDE SEQUENCE [LARGE SCALE GENOMIC DNA]</scope>
    <source>
        <strain evidence="1 2">Kr 154-4</strain>
        <plasmid evidence="1 2">unnamed1</plasmid>
    </source>
</reference>
<proteinExistence type="predicted"/>
<organism evidence="1 2">
    <name type="scientific">Candidatus Trichorickettsia mobilis</name>
    <dbReference type="NCBI Taxonomy" id="1346319"/>
    <lineage>
        <taxon>Bacteria</taxon>
        <taxon>Pseudomonadati</taxon>
        <taxon>Pseudomonadota</taxon>
        <taxon>Alphaproteobacteria</taxon>
        <taxon>Rickettsiales</taxon>
        <taxon>Rickettsiaceae</taxon>
        <taxon>Rickettsieae</taxon>
        <taxon>Candidatus Trichorickettsia</taxon>
    </lineage>
</organism>
<geneLocation type="plasmid" evidence="1 2">
    <name>unnamed1</name>
</geneLocation>
<accession>A0ABZ0UVH8</accession>
<dbReference type="Proteomes" id="UP001326613">
    <property type="component" value="Plasmid unnamed1"/>
</dbReference>
<evidence type="ECO:0000313" key="2">
    <source>
        <dbReference type="Proteomes" id="UP001326613"/>
    </source>
</evidence>
<dbReference type="EMBL" id="CP112933">
    <property type="protein sequence ID" value="WPY01511.1"/>
    <property type="molecule type" value="Genomic_DNA"/>
</dbReference>
<gene>
    <name evidence="1" type="ORF">Trichorick_01424</name>
</gene>
<keyword evidence="2" id="KW-1185">Reference proteome</keyword>
<keyword evidence="1" id="KW-0614">Plasmid</keyword>
<sequence>MSEDIRGYNIEIDFKLVQKLCEIQCTGEEIASVLGVSYDTLVRRIKEQGYDNFAEYYKKNSQVGKASLRRMQWGSAAKGNVPMQIWLGKQFLGQKDKIETENTNYSQEIVAFQLSPLKTGDKNAEEDID</sequence>